<dbReference type="EMBL" id="JAYKXN010000001">
    <property type="protein sequence ID" value="KAK7319273.1"/>
    <property type="molecule type" value="Genomic_DNA"/>
</dbReference>
<feature type="transmembrane region" description="Helical" evidence="1">
    <location>
        <begin position="17"/>
        <end position="37"/>
    </location>
</feature>
<evidence type="ECO:0000313" key="3">
    <source>
        <dbReference type="EMBL" id="KAK7319273.1"/>
    </source>
</evidence>
<dbReference type="PANTHER" id="PTHR12956:SF13">
    <property type="entry name" value="ALKALINE CERAMIDASE TOD1"/>
    <property type="match status" value="1"/>
</dbReference>
<reference evidence="3 4" key="1">
    <citation type="submission" date="2024-01" db="EMBL/GenBank/DDBJ databases">
        <title>The genomes of 5 underutilized Papilionoideae crops provide insights into root nodulation and disease resistance.</title>
        <authorList>
            <person name="Yuan L."/>
        </authorList>
    </citation>
    <scope>NUCLEOTIDE SEQUENCE [LARGE SCALE GENOMIC DNA]</scope>
    <source>
        <strain evidence="3">LY-2023</strain>
        <tissue evidence="3">Leaf</tissue>
    </source>
</reference>
<dbReference type="InterPro" id="IPR006852">
    <property type="entry name" value="TOD1_MUCI70"/>
</dbReference>
<keyword evidence="4" id="KW-1185">Reference proteome</keyword>
<protein>
    <recommendedName>
        <fullName evidence="2">TOD1/MUCI70 glycosyltransferase-like domain-containing protein</fullName>
    </recommendedName>
</protein>
<dbReference type="PANTHER" id="PTHR12956">
    <property type="entry name" value="ALKALINE CERAMIDASE-RELATED"/>
    <property type="match status" value="1"/>
</dbReference>
<evidence type="ECO:0000259" key="2">
    <source>
        <dbReference type="Pfam" id="PF04765"/>
    </source>
</evidence>
<dbReference type="InterPro" id="IPR048354">
    <property type="entry name" value="TOD1_MUCI70_glycTrfase_dom"/>
</dbReference>
<evidence type="ECO:0000256" key="1">
    <source>
        <dbReference type="SAM" id="Phobius"/>
    </source>
</evidence>
<organism evidence="3 4">
    <name type="scientific">Clitoria ternatea</name>
    <name type="common">Butterfly pea</name>
    <dbReference type="NCBI Taxonomy" id="43366"/>
    <lineage>
        <taxon>Eukaryota</taxon>
        <taxon>Viridiplantae</taxon>
        <taxon>Streptophyta</taxon>
        <taxon>Embryophyta</taxon>
        <taxon>Tracheophyta</taxon>
        <taxon>Spermatophyta</taxon>
        <taxon>Magnoliopsida</taxon>
        <taxon>eudicotyledons</taxon>
        <taxon>Gunneridae</taxon>
        <taxon>Pentapetalae</taxon>
        <taxon>rosids</taxon>
        <taxon>fabids</taxon>
        <taxon>Fabales</taxon>
        <taxon>Fabaceae</taxon>
        <taxon>Papilionoideae</taxon>
        <taxon>50 kb inversion clade</taxon>
        <taxon>NPAAA clade</taxon>
        <taxon>indigoferoid/millettioid clade</taxon>
        <taxon>Phaseoleae</taxon>
        <taxon>Clitoria</taxon>
    </lineage>
</organism>
<dbReference type="AlphaFoldDB" id="A0AAN9KN93"/>
<dbReference type="Proteomes" id="UP001359559">
    <property type="component" value="Unassembled WGS sequence"/>
</dbReference>
<accession>A0AAN9KN93</accession>
<keyword evidence="1" id="KW-0472">Membrane</keyword>
<proteinExistence type="predicted"/>
<evidence type="ECO:0000313" key="4">
    <source>
        <dbReference type="Proteomes" id="UP001359559"/>
    </source>
</evidence>
<keyword evidence="1" id="KW-1133">Transmembrane helix</keyword>
<keyword evidence="1" id="KW-0812">Transmembrane</keyword>
<name>A0AAN9KN93_CLITE</name>
<dbReference type="Pfam" id="PF04765">
    <property type="entry name" value="TOD1_MUCI70"/>
    <property type="match status" value="1"/>
</dbReference>
<comment type="caution">
    <text evidence="3">The sequence shown here is derived from an EMBL/GenBank/DDBJ whole genome shotgun (WGS) entry which is preliminary data.</text>
</comment>
<sequence length="453" mass="52403">MGKLITISKPFILQSKLLCFSLFYLFISLFLALYAIFLQSKCHFRTYPFDPIQPSLFSYPSSYGQYKYAVSTTRSNCSSPVNFSDYWDVLKEIKHFRKSSLSSTRIMGYMQGNADSFGGNFSTHLRFSYFDHRNDSTKIPCGFLKKFPISDSDRIAMEKCENVVVVSAIFNDHDKIRQPRGLGSKTLQNACFFMFIDDVTLKGFEHHGLISTKSSEYKIGVWRIVKVSKEDLYQNPAMNGVIPKFLVHRLFPNSQFSIWIDAKLQLMVDPLLLIHSLVISENVDMAISKHPHYVHTMEEAMATARWKKWWDINALKMQMETYCENGLQPWSPNKLPYASDVPDSALILRKHGLSSNLFSCLLFNELEAFNPRDQLAFAFVRDHMKPKLKVNMFEVEVFEQVTMEYRHNLKPSDGSIAKKITSIRKTKRAEPDLLYVNGSCCSRCQHYLSKMWI</sequence>
<feature type="domain" description="TOD1/MUCI70 glycosyltransferase-like" evidence="2">
    <location>
        <begin position="112"/>
        <end position="407"/>
    </location>
</feature>
<gene>
    <name evidence="3" type="ORF">RJT34_03992</name>
</gene>